<evidence type="ECO:0000256" key="3">
    <source>
        <dbReference type="ARBA" id="ARBA00022837"/>
    </source>
</evidence>
<gene>
    <name evidence="8" type="ORF">SAMN04488511_111152</name>
</gene>
<dbReference type="Pfam" id="PF14509">
    <property type="entry name" value="GH97_C"/>
    <property type="match status" value="1"/>
</dbReference>
<feature type="chain" id="PRO_5011498024" evidence="4">
    <location>
        <begin position="33"/>
        <end position="627"/>
    </location>
</feature>
<dbReference type="AlphaFoldDB" id="A0A1I0TM33"/>
<dbReference type="InterPro" id="IPR017853">
    <property type="entry name" value="GH"/>
</dbReference>
<feature type="signal peptide" evidence="4">
    <location>
        <begin position="1"/>
        <end position="32"/>
    </location>
</feature>
<dbReference type="PANTHER" id="PTHR35803">
    <property type="entry name" value="GLUCAN 1,4-ALPHA-GLUCOSIDASE SUSB-RELATED"/>
    <property type="match status" value="1"/>
</dbReference>
<comment type="cofactor">
    <cofactor evidence="1">
        <name>Ca(2+)</name>
        <dbReference type="ChEBI" id="CHEBI:29108"/>
    </cofactor>
</comment>
<keyword evidence="3" id="KW-0106">Calcium</keyword>
<dbReference type="Pfam" id="PF14508">
    <property type="entry name" value="GH97_N"/>
    <property type="match status" value="1"/>
</dbReference>
<evidence type="ECO:0000259" key="6">
    <source>
        <dbReference type="Pfam" id="PF14508"/>
    </source>
</evidence>
<dbReference type="Gene3D" id="2.70.98.10">
    <property type="match status" value="1"/>
</dbReference>
<dbReference type="InterPro" id="IPR029483">
    <property type="entry name" value="GH97_C"/>
</dbReference>
<comment type="subunit">
    <text evidence="2">Monomer.</text>
</comment>
<sequence length="627" mass="70073">MTIIIIMNKIKHLKLNCLAIAFFAFSVNAVFAQIARRAETLKSPDGKLLISFNFSDLKHVSYAFTAYGKTLIGPSALGLDSLNQIGFIQASHRSVNTVWKPIWGKRTIVPDQFNEITIDLKAYKIVARAYNNGFAIKYQLPAGSRRSRDLTQFNFSGDYTAWFYNGELHNIGPEKLTEVDGKRLPVMTVKADDHDYMAIHEADLEQGEPLILESKKGSKNFTIASKANAAWRVVMYGRTPGELVDSHMIELLSPPPAKNIDFSWVKPGVAVWDWRINGAKVDNFEYKMSLPSWKRMVDFAAQSSMRYLMLDADWYGPEFAEGSDPVKGGKVAQVHEIITYAKTKGIGIWLYINDVGGRKYPIEQTLKQYSDWGAAGIKYGFMIGDPEDKNIRTRLITELCAKYHLLCDFHDGPVHPYGQMRTWPNALTREYGPAQLDAHRVVAPKTFVTEVFVNMLAGPIDMNNGLADLTQAGRVDEPSPVPSTLVGEAARTLIMFSGVTVIPDIPENYKKHPEILEFYASEKMPWRESKTISGVIGEYISMARQSADGTWLVGAATNEEPRDLEIPLSFLSKGNYRATVIQDSKDSDYRTHKEGYTSKELNVTSGTKVRVKLAPGGGACIILKKTN</sequence>
<dbReference type="GO" id="GO:0030246">
    <property type="term" value="F:carbohydrate binding"/>
    <property type="evidence" value="ECO:0007669"/>
    <property type="project" value="InterPro"/>
</dbReference>
<feature type="domain" description="Glycosyl-hydrolase 97 C-terminal oligomerisation" evidence="7">
    <location>
        <begin position="526"/>
        <end position="624"/>
    </location>
</feature>
<dbReference type="InterPro" id="IPR019563">
    <property type="entry name" value="GH97_catalytic"/>
</dbReference>
<protein>
    <submittedName>
        <fullName evidence="8">Alpha-glucosidase</fullName>
    </submittedName>
</protein>
<dbReference type="InterPro" id="IPR013785">
    <property type="entry name" value="Aldolase_TIM"/>
</dbReference>
<evidence type="ECO:0000256" key="1">
    <source>
        <dbReference type="ARBA" id="ARBA00001913"/>
    </source>
</evidence>
<dbReference type="Proteomes" id="UP000198836">
    <property type="component" value="Unassembled WGS sequence"/>
</dbReference>
<dbReference type="InterPro" id="IPR029486">
    <property type="entry name" value="GH97_N"/>
</dbReference>
<feature type="domain" description="Glycosyl-hydrolase 97 catalytic" evidence="5">
    <location>
        <begin position="282"/>
        <end position="430"/>
    </location>
</feature>
<dbReference type="Pfam" id="PF10566">
    <property type="entry name" value="Glyco_hydro_97"/>
    <property type="match status" value="1"/>
</dbReference>
<reference evidence="9" key="1">
    <citation type="submission" date="2016-10" db="EMBL/GenBank/DDBJ databases">
        <authorList>
            <person name="Varghese N."/>
            <person name="Submissions S."/>
        </authorList>
    </citation>
    <scope>NUCLEOTIDE SEQUENCE [LARGE SCALE GENOMIC DNA]</scope>
    <source>
        <strain evidence="9">DSM 18130</strain>
    </source>
</reference>
<organism evidence="8 9">
    <name type="scientific">Pedobacter suwonensis</name>
    <dbReference type="NCBI Taxonomy" id="332999"/>
    <lineage>
        <taxon>Bacteria</taxon>
        <taxon>Pseudomonadati</taxon>
        <taxon>Bacteroidota</taxon>
        <taxon>Sphingobacteriia</taxon>
        <taxon>Sphingobacteriales</taxon>
        <taxon>Sphingobacteriaceae</taxon>
        <taxon>Pedobacter</taxon>
    </lineage>
</organism>
<dbReference type="SUPFAM" id="SSF51445">
    <property type="entry name" value="(Trans)glycosidases"/>
    <property type="match status" value="1"/>
</dbReference>
<evidence type="ECO:0000259" key="7">
    <source>
        <dbReference type="Pfam" id="PF14509"/>
    </source>
</evidence>
<dbReference type="Gene3D" id="3.20.20.70">
    <property type="entry name" value="Aldolase class I"/>
    <property type="match status" value="1"/>
</dbReference>
<dbReference type="EMBL" id="FOJM01000011">
    <property type="protein sequence ID" value="SFA52852.1"/>
    <property type="molecule type" value="Genomic_DNA"/>
</dbReference>
<evidence type="ECO:0000256" key="2">
    <source>
        <dbReference type="ARBA" id="ARBA00011245"/>
    </source>
</evidence>
<accession>A0A1I0TM33</accession>
<dbReference type="InterPro" id="IPR052720">
    <property type="entry name" value="Glycosyl_hydrolase_97"/>
</dbReference>
<feature type="domain" description="Glycosyl-hydrolase 97 N-terminal" evidence="6">
    <location>
        <begin position="41"/>
        <end position="255"/>
    </location>
</feature>
<evidence type="ECO:0000259" key="5">
    <source>
        <dbReference type="Pfam" id="PF10566"/>
    </source>
</evidence>
<keyword evidence="4" id="KW-0732">Signal</keyword>
<name>A0A1I0TM33_9SPHI</name>
<evidence type="ECO:0000313" key="9">
    <source>
        <dbReference type="Proteomes" id="UP000198836"/>
    </source>
</evidence>
<evidence type="ECO:0000313" key="8">
    <source>
        <dbReference type="EMBL" id="SFA52852.1"/>
    </source>
</evidence>
<dbReference type="STRING" id="332999.SAMN04488511_111152"/>
<proteinExistence type="predicted"/>
<dbReference type="InterPro" id="IPR014718">
    <property type="entry name" value="GH-type_carb-bd"/>
</dbReference>
<keyword evidence="9" id="KW-1185">Reference proteome</keyword>
<evidence type="ECO:0000256" key="4">
    <source>
        <dbReference type="SAM" id="SignalP"/>
    </source>
</evidence>